<name>A0A1Y1M7V6_PHOPY</name>
<dbReference type="GeneID" id="116181058"/>
<dbReference type="KEGG" id="ppyr:116181058"/>
<dbReference type="AlphaFoldDB" id="A0A1Y1M7V6"/>
<dbReference type="EMBL" id="GEZM01038121">
    <property type="protein sequence ID" value="JAV81773.1"/>
    <property type="molecule type" value="Transcribed_RNA"/>
</dbReference>
<organism evidence="2">
    <name type="scientific">Photinus pyralis</name>
    <name type="common">Common eastern firefly</name>
    <name type="synonym">Lampyris pyralis</name>
    <dbReference type="NCBI Taxonomy" id="7054"/>
    <lineage>
        <taxon>Eukaryota</taxon>
        <taxon>Metazoa</taxon>
        <taxon>Ecdysozoa</taxon>
        <taxon>Arthropoda</taxon>
        <taxon>Hexapoda</taxon>
        <taxon>Insecta</taxon>
        <taxon>Pterygota</taxon>
        <taxon>Neoptera</taxon>
        <taxon>Endopterygota</taxon>
        <taxon>Coleoptera</taxon>
        <taxon>Polyphaga</taxon>
        <taxon>Elateriformia</taxon>
        <taxon>Elateroidea</taxon>
        <taxon>Lampyridae</taxon>
        <taxon>Lampyrinae</taxon>
        <taxon>Photinus</taxon>
    </lineage>
</organism>
<evidence type="ECO:0000313" key="2">
    <source>
        <dbReference type="EMBL" id="JAV81773.1"/>
    </source>
</evidence>
<keyword evidence="1" id="KW-0732">Signal</keyword>
<dbReference type="OrthoDB" id="6772354at2759"/>
<reference evidence="2" key="1">
    <citation type="journal article" date="2016" name="Sci. Rep.">
        <title>Molecular characterization of firefly nuptial gifts: a multi-omics approach sheds light on postcopulatory sexual selection.</title>
        <authorList>
            <person name="Al-Wathiqui N."/>
            <person name="Fallon T.R."/>
            <person name="South A."/>
            <person name="Weng J.K."/>
            <person name="Lewis S.M."/>
        </authorList>
    </citation>
    <scope>NUCLEOTIDE SEQUENCE</scope>
</reference>
<evidence type="ECO:0000256" key="1">
    <source>
        <dbReference type="SAM" id="SignalP"/>
    </source>
</evidence>
<evidence type="ECO:0008006" key="3">
    <source>
        <dbReference type="Google" id="ProtNLM"/>
    </source>
</evidence>
<feature type="chain" id="PRO_5012530682" description="CBM39 domain-containing protein" evidence="1">
    <location>
        <begin position="22"/>
        <end position="127"/>
    </location>
</feature>
<sequence length="127" mass="14650">MVRFKLAFLFIALLLLGGRRCCELKVSAFRAYQNNFVVFEITYEGSPRSIAIRLGVDQPVLNIENVNRIESSRNKVSRHGVNLQPLHLRVGDKIYYKLFMETQDGRGNCETATESFQIQEIKILNRN</sequence>
<feature type="signal peptide" evidence="1">
    <location>
        <begin position="1"/>
        <end position="21"/>
    </location>
</feature>
<protein>
    <recommendedName>
        <fullName evidence="3">CBM39 domain-containing protein</fullName>
    </recommendedName>
</protein>
<accession>A0A1Y1M7V6</accession>
<proteinExistence type="predicted"/>
<dbReference type="RefSeq" id="XP_031357149.1">
    <property type="nucleotide sequence ID" value="XM_031501289.1"/>
</dbReference>